<keyword evidence="2" id="KW-1185">Reference proteome</keyword>
<dbReference type="OrthoDB" id="2570732at2759"/>
<name>J9W3R7_CRYN9</name>
<protein>
    <submittedName>
        <fullName evidence="1">Guanine nucleotide-binding protein subunit gamma</fullName>
    </submittedName>
</protein>
<gene>
    <name evidence="1" type="ORF">CNAG_05427</name>
</gene>
<dbReference type="RefSeq" id="XP_012053763.1">
    <property type="nucleotide sequence ID" value="XM_012198373.1"/>
</dbReference>
<evidence type="ECO:0000313" key="1">
    <source>
        <dbReference type="EMBL" id="AFR98855.1"/>
    </source>
</evidence>
<organism evidence="1 2">
    <name type="scientific">Cryptococcus neoformans (strain H99 / ATCC 208821 / CBS 10515 / FGSC 9487)</name>
    <name type="common">Cryptococcus neoformans var. grubii serotype A</name>
    <dbReference type="NCBI Taxonomy" id="235443"/>
    <lineage>
        <taxon>Eukaryota</taxon>
        <taxon>Fungi</taxon>
        <taxon>Dikarya</taxon>
        <taxon>Basidiomycota</taxon>
        <taxon>Agaricomycotina</taxon>
        <taxon>Tremellomycetes</taxon>
        <taxon>Tremellales</taxon>
        <taxon>Cryptococcaceae</taxon>
        <taxon>Cryptococcus</taxon>
        <taxon>Cryptococcus neoformans species complex</taxon>
    </lineage>
</organism>
<dbReference type="GeneID" id="23888743"/>
<dbReference type="AlphaFoldDB" id="J9W3R7"/>
<dbReference type="HOGENOM" id="CLU_834238_0_0_1"/>
<dbReference type="EMBL" id="CP003833">
    <property type="protein sequence ID" value="AFR98855.1"/>
    <property type="molecule type" value="Genomic_DNA"/>
</dbReference>
<dbReference type="VEuPathDB" id="FungiDB:CNAG_05427"/>
<dbReference type="KEGG" id="cng:CNAG_05427"/>
<accession>J9W3R7</accession>
<sequence>MSSISPYSAATQHALTESLGSIAPSIIAGATKYVTNRTAWDKMTKDTIQQLESGIPEAAMSINRESPNHMILRVEAPTFRTKLRDSGLETTVTYIWSTQHPTKEGKSERTVLAKFVPEVWFGPSSIESRHALSATPTSGPSTEDYSKYLESVAAEMLEECLEDIIDEDGRTLEASFKTALKLMTQKCKQGSASICRSMGASVVDGLDGKGDPDSFFFETDNCSLTPGDHGSLSFTGHLTGEGWRHTDDDENPERFNLRPADWNFPVSAEEVQSAK</sequence>
<reference evidence="1 2" key="1">
    <citation type="journal article" date="2014" name="PLoS Genet.">
        <title>Analysis of the genome and transcriptome of Cryptococcus neoformans var. grubii reveals complex RNA expression and microevolution leading to virulence attenuation.</title>
        <authorList>
            <person name="Janbon G."/>
            <person name="Ormerod K.L."/>
            <person name="Paulet D."/>
            <person name="Byrnes E.J.III."/>
            <person name="Yadav V."/>
            <person name="Chatterjee G."/>
            <person name="Mullapudi N."/>
            <person name="Hon C.C."/>
            <person name="Billmyre R.B."/>
            <person name="Brunel F."/>
            <person name="Bahn Y.S."/>
            <person name="Chen W."/>
            <person name="Chen Y."/>
            <person name="Chow E.W."/>
            <person name="Coppee J.Y."/>
            <person name="Floyd-Averette A."/>
            <person name="Gaillardin C."/>
            <person name="Gerik K.J."/>
            <person name="Goldberg J."/>
            <person name="Gonzalez-Hilarion S."/>
            <person name="Gujja S."/>
            <person name="Hamlin J.L."/>
            <person name="Hsueh Y.P."/>
            <person name="Ianiri G."/>
            <person name="Jones S."/>
            <person name="Kodira C.D."/>
            <person name="Kozubowski L."/>
            <person name="Lam W."/>
            <person name="Marra M."/>
            <person name="Mesner L.D."/>
            <person name="Mieczkowski P.A."/>
            <person name="Moyrand F."/>
            <person name="Nielsen K."/>
            <person name="Proux C."/>
            <person name="Rossignol T."/>
            <person name="Schein J.E."/>
            <person name="Sun S."/>
            <person name="Wollschlaeger C."/>
            <person name="Wood I.A."/>
            <person name="Zeng Q."/>
            <person name="Neuveglise C."/>
            <person name="Newlon C.S."/>
            <person name="Perfect J.R."/>
            <person name="Lodge J.K."/>
            <person name="Idnurm A."/>
            <person name="Stajich J.E."/>
            <person name="Kronstad J.W."/>
            <person name="Sanyal K."/>
            <person name="Heitman J."/>
            <person name="Fraser J.A."/>
            <person name="Cuomo C.A."/>
            <person name="Dietrich F.S."/>
        </authorList>
    </citation>
    <scope>NUCLEOTIDE SEQUENCE [LARGE SCALE GENOMIC DNA]</scope>
    <source>
        <strain evidence="2">H99 / ATCC 208821 / CBS 10515 / FGSC 9487</strain>
    </source>
</reference>
<dbReference type="Proteomes" id="UP000010091">
    <property type="component" value="Chromosome 14"/>
</dbReference>
<proteinExistence type="predicted"/>
<evidence type="ECO:0000313" key="2">
    <source>
        <dbReference type="Proteomes" id="UP000010091"/>
    </source>
</evidence>